<name>B0T0A1_CAUSK</name>
<dbReference type="InterPro" id="IPR046867">
    <property type="entry name" value="AldOxase/xan_DH_MoCoBD2"/>
</dbReference>
<dbReference type="GO" id="GO:0016491">
    <property type="term" value="F:oxidoreductase activity"/>
    <property type="evidence" value="ECO:0007669"/>
    <property type="project" value="InterPro"/>
</dbReference>
<dbReference type="eggNOG" id="COG1529">
    <property type="taxonomic scope" value="Bacteria"/>
</dbReference>
<proteinExistence type="predicted"/>
<feature type="domain" description="Aldehyde oxidase/xanthine dehydrogenase a/b hammerhead" evidence="1">
    <location>
        <begin position="207"/>
        <end position="294"/>
    </location>
</feature>
<dbReference type="PIRSF" id="PIRSF036389">
    <property type="entry name" value="IOR_B"/>
    <property type="match status" value="1"/>
</dbReference>
<dbReference type="HOGENOM" id="CLU_013917_0_1_5"/>
<dbReference type="SUPFAM" id="SSF56003">
    <property type="entry name" value="Molybdenum cofactor-binding domain"/>
    <property type="match status" value="2"/>
</dbReference>
<dbReference type="Pfam" id="PF20256">
    <property type="entry name" value="MoCoBD_2"/>
    <property type="match status" value="2"/>
</dbReference>
<dbReference type="KEGG" id="cak:Caul_1417"/>
<sequence precursor="true">MTAIVLDNPSRRLFLKTGAAAGGGLLLSFNLPGLVRAEGEAAANPFNAFVRIAPDGVVTIAAKRPEIGQGIKTSMPMLIAEELDVDWSSVRIEQAPIDAKVFGEQSAGGSTSTPDDWDPMRQVGAVGRALLIQAAAQRWNIPAAGLATEPGFVIDKAAKRRASYGELAQAAASLAAPDPKTLTLKDPKTYRIIGKPQPQSDTPAIVTGQPLYGIDVRVPGMLYATFLKAPVFAAKVAKVDLAPAKAVKGVRHAFVVDGGTELEGLLGGVVVVADTWWAARKGRDALEVTWADHPTSAQSSAGFVAKAAELHGQPPHRKVKAVGDVDAALRGAAKLVRADYSYPFNAHATLEPQNCTASFKDGKVEIWAPAQNPENGRELVAKTLGVKPDDITIHFTRSGGGFGRRLMNDFMVEAAWISKVVGAPVKLLWTREDDMQHDFYRPAGFHRLTAGLDAQGGLTAWRNHFVTFGEGDKFVRAAGMNATQFPFGAVDNYALDVSVMPLGVPTGWLRAPGNNAYGFVLQGFTDEVAHAAGADPVAFRQKLLGEPRLIGEPGKGDSFHTGRMRAVLDLVADKSGWGRKTPKGVGLGVACHYSHRGYVAVVMEVAVADGKPRVRKAWAAVDVGRQIVNPNGAEQQVQGSVLDGISLALGQEITIENGAVTQSNFGDFPLLRFADAPDVEVHFVTSDNPPTGLGEPALPPSPAALVNAIFAATGKRIRALPIGDQLA</sequence>
<dbReference type="Pfam" id="PF02738">
    <property type="entry name" value="MoCoBD_1"/>
    <property type="match status" value="1"/>
</dbReference>
<dbReference type="InterPro" id="IPR000674">
    <property type="entry name" value="Ald_Oxase/Xan_DH_a/b"/>
</dbReference>
<dbReference type="InterPro" id="IPR052516">
    <property type="entry name" value="N-heterocyclic_Hydroxylase"/>
</dbReference>
<dbReference type="PANTHER" id="PTHR47495">
    <property type="entry name" value="ALDEHYDE DEHYDROGENASE"/>
    <property type="match status" value="1"/>
</dbReference>
<dbReference type="PROSITE" id="PS51318">
    <property type="entry name" value="TAT"/>
    <property type="match status" value="1"/>
</dbReference>
<dbReference type="PANTHER" id="PTHR47495:SF3">
    <property type="entry name" value="BLR6219 PROTEIN"/>
    <property type="match status" value="1"/>
</dbReference>
<dbReference type="OrthoDB" id="9767994at2"/>
<gene>
    <name evidence="2" type="ordered locus">Caul_1417</name>
</gene>
<organism evidence="2">
    <name type="scientific">Caulobacter sp. (strain K31)</name>
    <dbReference type="NCBI Taxonomy" id="366602"/>
    <lineage>
        <taxon>Bacteria</taxon>
        <taxon>Pseudomonadati</taxon>
        <taxon>Pseudomonadota</taxon>
        <taxon>Alphaproteobacteria</taxon>
        <taxon>Caulobacterales</taxon>
        <taxon>Caulobacteraceae</taxon>
        <taxon>Caulobacter</taxon>
    </lineage>
</organism>
<dbReference type="SMART" id="SM01008">
    <property type="entry name" value="Ald_Xan_dh_C"/>
    <property type="match status" value="1"/>
</dbReference>
<evidence type="ECO:0000313" key="2">
    <source>
        <dbReference type="EMBL" id="ABZ70547.1"/>
    </source>
</evidence>
<dbReference type="Gene3D" id="3.90.1170.50">
    <property type="entry name" value="Aldehyde oxidase/xanthine dehydrogenase, a/b hammerhead"/>
    <property type="match status" value="1"/>
</dbReference>
<dbReference type="InterPro" id="IPR012368">
    <property type="entry name" value="OxRdtase_Mopterin-bd_su_IorB"/>
</dbReference>
<dbReference type="AlphaFoldDB" id="B0T0A1"/>
<reference evidence="2" key="1">
    <citation type="submission" date="2008-01" db="EMBL/GenBank/DDBJ databases">
        <title>Complete sequence of chromosome of Caulobacter sp. K31.</title>
        <authorList>
            <consortium name="US DOE Joint Genome Institute"/>
            <person name="Copeland A."/>
            <person name="Lucas S."/>
            <person name="Lapidus A."/>
            <person name="Barry K."/>
            <person name="Glavina del Rio T."/>
            <person name="Dalin E."/>
            <person name="Tice H."/>
            <person name="Pitluck S."/>
            <person name="Bruce D."/>
            <person name="Goodwin L."/>
            <person name="Thompson L.S."/>
            <person name="Brettin T."/>
            <person name="Detter J.C."/>
            <person name="Han C."/>
            <person name="Schmutz J."/>
            <person name="Larimer F."/>
            <person name="Land M."/>
            <person name="Hauser L."/>
            <person name="Kyrpides N."/>
            <person name="Kim E."/>
            <person name="Stephens C."/>
            <person name="Richardson P."/>
        </authorList>
    </citation>
    <scope>NUCLEOTIDE SEQUENCE [LARGE SCALE GENOMIC DNA]</scope>
    <source>
        <strain evidence="2">K31</strain>
    </source>
</reference>
<dbReference type="STRING" id="366602.Caul_1417"/>
<dbReference type="InterPro" id="IPR006311">
    <property type="entry name" value="TAT_signal"/>
</dbReference>
<dbReference type="InterPro" id="IPR008274">
    <property type="entry name" value="AldOxase/xan_DH_MoCoBD1"/>
</dbReference>
<dbReference type="Gene3D" id="3.30.365.10">
    <property type="entry name" value="Aldehyde oxidase/xanthine dehydrogenase, molybdopterin binding domain"/>
    <property type="match status" value="4"/>
</dbReference>
<dbReference type="EMBL" id="CP000927">
    <property type="protein sequence ID" value="ABZ70547.1"/>
    <property type="molecule type" value="Genomic_DNA"/>
</dbReference>
<protein>
    <submittedName>
        <fullName evidence="2">Aldehyde oxidase and xanthine dehydrogenase molybdopterin binding</fullName>
    </submittedName>
</protein>
<dbReference type="InterPro" id="IPR037165">
    <property type="entry name" value="AldOxase/xan_DH_Mopterin-bd_sf"/>
</dbReference>
<accession>B0T0A1</accession>
<evidence type="ECO:0000259" key="1">
    <source>
        <dbReference type="SMART" id="SM01008"/>
    </source>
</evidence>